<sequence>TIYERRLRSVSSTIRARPDWIEAIKDADNCAGWAAEAKAKDVTDREFRYALAELKFYASLHSPSSNIRLSAADGVWLSDTLIDAETTNELRDYASVLGS</sequence>
<dbReference type="Proteomes" id="UP001140066">
    <property type="component" value="Unassembled WGS sequence"/>
</dbReference>
<feature type="non-terminal residue" evidence="1">
    <location>
        <position position="1"/>
    </location>
</feature>
<comment type="caution">
    <text evidence="1">The sequence shown here is derived from an EMBL/GenBank/DDBJ whole genome shotgun (WGS) entry which is preliminary data.</text>
</comment>
<feature type="non-terminal residue" evidence="1">
    <location>
        <position position="99"/>
    </location>
</feature>
<organism evidence="1 2">
    <name type="scientific">Coemansia linderi</name>
    <dbReference type="NCBI Taxonomy" id="2663919"/>
    <lineage>
        <taxon>Eukaryota</taxon>
        <taxon>Fungi</taxon>
        <taxon>Fungi incertae sedis</taxon>
        <taxon>Zoopagomycota</taxon>
        <taxon>Kickxellomycotina</taxon>
        <taxon>Kickxellomycetes</taxon>
        <taxon>Kickxellales</taxon>
        <taxon>Kickxellaceae</taxon>
        <taxon>Coemansia</taxon>
    </lineage>
</organism>
<name>A0ACC1K431_9FUNG</name>
<evidence type="ECO:0000313" key="1">
    <source>
        <dbReference type="EMBL" id="KAJ2772880.1"/>
    </source>
</evidence>
<proteinExistence type="predicted"/>
<dbReference type="EMBL" id="JANBUK010002380">
    <property type="protein sequence ID" value="KAJ2772880.1"/>
    <property type="molecule type" value="Genomic_DNA"/>
</dbReference>
<gene>
    <name evidence="1" type="ORF">GGI18_004804</name>
</gene>
<accession>A0ACC1K431</accession>
<keyword evidence="2" id="KW-1185">Reference proteome</keyword>
<protein>
    <submittedName>
        <fullName evidence="1">Uncharacterized protein</fullName>
    </submittedName>
</protein>
<evidence type="ECO:0000313" key="2">
    <source>
        <dbReference type="Proteomes" id="UP001140066"/>
    </source>
</evidence>
<reference evidence="1" key="1">
    <citation type="submission" date="2022-07" db="EMBL/GenBank/DDBJ databases">
        <title>Phylogenomic reconstructions and comparative analyses of Kickxellomycotina fungi.</title>
        <authorList>
            <person name="Reynolds N.K."/>
            <person name="Stajich J.E."/>
            <person name="Barry K."/>
            <person name="Grigoriev I.V."/>
            <person name="Crous P."/>
            <person name="Smith M.E."/>
        </authorList>
    </citation>
    <scope>NUCLEOTIDE SEQUENCE</scope>
    <source>
        <strain evidence="1">BCRC 34191</strain>
    </source>
</reference>